<comment type="caution">
    <text evidence="1">The sequence shown here is derived from an EMBL/GenBank/DDBJ whole genome shotgun (WGS) entry which is preliminary data.</text>
</comment>
<gene>
    <name evidence="1" type="ORF">SteCoe_29422</name>
</gene>
<accession>A0A1R2B5Z1</accession>
<dbReference type="Proteomes" id="UP000187209">
    <property type="component" value="Unassembled WGS sequence"/>
</dbReference>
<proteinExistence type="predicted"/>
<protein>
    <submittedName>
        <fullName evidence="1">Uncharacterized protein</fullName>
    </submittedName>
</protein>
<dbReference type="EMBL" id="MPUH01000922">
    <property type="protein sequence ID" value="OMJ72188.1"/>
    <property type="molecule type" value="Genomic_DNA"/>
</dbReference>
<sequence length="521" mass="59641">MNKPNTKSCTWVLRNLWKNKAFEYSRVPLLDTLFYDLYSSSYLWLFTDKLGLVKKKSQANATKDIVLAKFLPIVADKDIAAYKIIGNSFTPVYKCYGDISAFDDLGLEIALQVSRPVLGEGNSRIFVEFKLDEGKPIVKYCKKYHSDGHSIVINLSAQNLTEALKIIGEQVISTIERNTFVRISTITLMFMQDTDRKVWFMGSSECLVYEKQGGRSISPLINLDQIKPANLDISSALSRAQTNSKSTRNRSFLSTKKCAGDFCNYTLQKNEKSLGKTSADIEDFISKITLAFFSDSNGQESKYKQELGSNYIEKEHEKLRLIQFTNSISYKYILIGKNMMAGKCKSEFIEFTADEIKAAEEPEFRQTDKPPNPLAHPSRMYDEAKVCERCYEVYNLIRSLKTKPTSIKNLPRISRDIPRYFKINNYAINEAVDEQDSQLLSREAKSQYSLLYKLTVAEKSNTIDVNNKVLDEITSKIFPNDFANSWGIKTQEQKNTESWKKYIASLKQKSVLRNRLKTLNN</sequence>
<name>A0A1R2B5Z1_9CILI</name>
<dbReference type="AlphaFoldDB" id="A0A1R2B5Z1"/>
<keyword evidence="2" id="KW-1185">Reference proteome</keyword>
<reference evidence="1 2" key="1">
    <citation type="submission" date="2016-11" db="EMBL/GenBank/DDBJ databases">
        <title>The macronuclear genome of Stentor coeruleus: a giant cell with tiny introns.</title>
        <authorList>
            <person name="Slabodnick M."/>
            <person name="Ruby J.G."/>
            <person name="Reiff S.B."/>
            <person name="Swart E.C."/>
            <person name="Gosai S."/>
            <person name="Prabakaran S."/>
            <person name="Witkowska E."/>
            <person name="Larue G.E."/>
            <person name="Fisher S."/>
            <person name="Freeman R.M."/>
            <person name="Gunawardena J."/>
            <person name="Chu W."/>
            <person name="Stover N.A."/>
            <person name="Gregory B.D."/>
            <person name="Nowacki M."/>
            <person name="Derisi J."/>
            <person name="Roy S.W."/>
            <person name="Marshall W.F."/>
            <person name="Sood P."/>
        </authorList>
    </citation>
    <scope>NUCLEOTIDE SEQUENCE [LARGE SCALE GENOMIC DNA]</scope>
    <source>
        <strain evidence="1">WM001</strain>
    </source>
</reference>
<evidence type="ECO:0000313" key="1">
    <source>
        <dbReference type="EMBL" id="OMJ72188.1"/>
    </source>
</evidence>
<dbReference type="OrthoDB" id="10502873at2759"/>
<evidence type="ECO:0000313" key="2">
    <source>
        <dbReference type="Proteomes" id="UP000187209"/>
    </source>
</evidence>
<organism evidence="1 2">
    <name type="scientific">Stentor coeruleus</name>
    <dbReference type="NCBI Taxonomy" id="5963"/>
    <lineage>
        <taxon>Eukaryota</taxon>
        <taxon>Sar</taxon>
        <taxon>Alveolata</taxon>
        <taxon>Ciliophora</taxon>
        <taxon>Postciliodesmatophora</taxon>
        <taxon>Heterotrichea</taxon>
        <taxon>Heterotrichida</taxon>
        <taxon>Stentoridae</taxon>
        <taxon>Stentor</taxon>
    </lineage>
</organism>